<dbReference type="PANTHER" id="PTHR30466">
    <property type="entry name" value="FLAVIN REDUCTASE"/>
    <property type="match status" value="1"/>
</dbReference>
<dbReference type="SMART" id="SM00903">
    <property type="entry name" value="Flavin_Reduct"/>
    <property type="match status" value="1"/>
</dbReference>
<dbReference type="Proteomes" id="UP000468928">
    <property type="component" value="Unassembled WGS sequence"/>
</dbReference>
<dbReference type="InterPro" id="IPR002563">
    <property type="entry name" value="Flavin_Rdtase-like_dom"/>
</dbReference>
<comment type="similarity">
    <text evidence="1">Belongs to the non-flavoprotein flavin reductase family.</text>
</comment>
<gene>
    <name evidence="4" type="ORF">GV789_21540</name>
    <name evidence="5" type="ORF">GV794_21075</name>
</gene>
<evidence type="ECO:0000313" key="4">
    <source>
        <dbReference type="EMBL" id="NEW47008.1"/>
    </source>
</evidence>
<dbReference type="GO" id="GO:0042602">
    <property type="term" value="F:riboflavin reductase (NADPH) activity"/>
    <property type="evidence" value="ECO:0007669"/>
    <property type="project" value="TreeGrafter"/>
</dbReference>
<dbReference type="InterPro" id="IPR050268">
    <property type="entry name" value="NADH-dep_flavin_reductase"/>
</dbReference>
<evidence type="ECO:0000313" key="6">
    <source>
        <dbReference type="Proteomes" id="UP000468928"/>
    </source>
</evidence>
<dbReference type="AlphaFoldDB" id="A0A6P1DA55"/>
<accession>A0A6P1DA55</accession>
<dbReference type="Proteomes" id="UP000470876">
    <property type="component" value="Unassembled WGS sequence"/>
</dbReference>
<dbReference type="EMBL" id="JAAGUZ010000067">
    <property type="protein sequence ID" value="NEW47008.1"/>
    <property type="molecule type" value="Genomic_DNA"/>
</dbReference>
<evidence type="ECO:0000259" key="3">
    <source>
        <dbReference type="SMART" id="SM00903"/>
    </source>
</evidence>
<organism evidence="4 6">
    <name type="scientific">Nocardia cyriacigeorgica</name>
    <dbReference type="NCBI Taxonomy" id="135487"/>
    <lineage>
        <taxon>Bacteria</taxon>
        <taxon>Bacillati</taxon>
        <taxon>Actinomycetota</taxon>
        <taxon>Actinomycetes</taxon>
        <taxon>Mycobacteriales</taxon>
        <taxon>Nocardiaceae</taxon>
        <taxon>Nocardia</taxon>
    </lineage>
</organism>
<dbReference type="EMBL" id="JAAGUX010000046">
    <property type="protein sequence ID" value="NEW58125.1"/>
    <property type="molecule type" value="Genomic_DNA"/>
</dbReference>
<dbReference type="GO" id="GO:0006208">
    <property type="term" value="P:pyrimidine nucleobase catabolic process"/>
    <property type="evidence" value="ECO:0007669"/>
    <property type="project" value="TreeGrafter"/>
</dbReference>
<dbReference type="PANTHER" id="PTHR30466:SF1">
    <property type="entry name" value="FMN REDUCTASE (NADH) RUTF"/>
    <property type="match status" value="1"/>
</dbReference>
<dbReference type="SUPFAM" id="SSF50475">
    <property type="entry name" value="FMN-binding split barrel"/>
    <property type="match status" value="1"/>
</dbReference>
<keyword evidence="2" id="KW-0560">Oxidoreductase</keyword>
<protein>
    <submittedName>
        <fullName evidence="4">Flavin reductase family protein</fullName>
    </submittedName>
</protein>
<reference evidence="6 7" key="1">
    <citation type="submission" date="2020-01" db="EMBL/GenBank/DDBJ databases">
        <title>Genetics and antimicrobial susceptibilities of Nocardia species isolated from the soil; a comparison with species isolated from humans.</title>
        <authorList>
            <person name="Carrasco G."/>
            <person name="Monzon S."/>
            <person name="Sansegundo M."/>
            <person name="Garcia E."/>
            <person name="Garrido N."/>
            <person name="Medina M.J."/>
            <person name="Villalon P."/>
            <person name="Ramirez-Arocha A.C."/>
            <person name="Jimenez P."/>
            <person name="Cuesta I."/>
            <person name="Valdezate S."/>
        </authorList>
    </citation>
    <scope>NUCLEOTIDE SEQUENCE [LARGE SCALE GENOMIC DNA]</scope>
    <source>
        <strain evidence="4 6">CNM20110639</strain>
        <strain evidence="5 7">CNM20110649</strain>
    </source>
</reference>
<sequence>MTDAHSEPTATGAEAGLRVPDDLSGITAEQYRASMRHYPSGVTVVTLCSPKGPVGFTATSFASLSLAPPLVSFNIAHTSSSLDAMSEADSVVIHFLGEHQRHIAQRFARSAEERFTDRSLWTTLDTGEPVLHGTPIWLRTTVEQRIPIGDHTFIVGRVTRVHDATGEKPAAAPLLYHNGRYHRPTPLDED</sequence>
<evidence type="ECO:0000256" key="2">
    <source>
        <dbReference type="ARBA" id="ARBA00023002"/>
    </source>
</evidence>
<dbReference type="Gene3D" id="2.30.110.10">
    <property type="entry name" value="Electron Transport, Fmn-binding Protein, Chain A"/>
    <property type="match status" value="1"/>
</dbReference>
<keyword evidence="7" id="KW-1185">Reference proteome</keyword>
<dbReference type="GO" id="GO:0010181">
    <property type="term" value="F:FMN binding"/>
    <property type="evidence" value="ECO:0007669"/>
    <property type="project" value="InterPro"/>
</dbReference>
<evidence type="ECO:0000256" key="1">
    <source>
        <dbReference type="ARBA" id="ARBA00008898"/>
    </source>
</evidence>
<evidence type="ECO:0000313" key="5">
    <source>
        <dbReference type="EMBL" id="NEW58125.1"/>
    </source>
</evidence>
<evidence type="ECO:0000313" key="7">
    <source>
        <dbReference type="Proteomes" id="UP000470876"/>
    </source>
</evidence>
<dbReference type="InterPro" id="IPR012349">
    <property type="entry name" value="Split_barrel_FMN-bd"/>
</dbReference>
<proteinExistence type="inferred from homology"/>
<dbReference type="Pfam" id="PF01613">
    <property type="entry name" value="Flavin_Reduct"/>
    <property type="match status" value="1"/>
</dbReference>
<name>A0A6P1DA55_9NOCA</name>
<comment type="caution">
    <text evidence="4">The sequence shown here is derived from an EMBL/GenBank/DDBJ whole genome shotgun (WGS) entry which is preliminary data.</text>
</comment>
<feature type="domain" description="Flavin reductase like" evidence="3">
    <location>
        <begin position="35"/>
        <end position="183"/>
    </location>
</feature>